<dbReference type="GO" id="GO:0044550">
    <property type="term" value="P:secondary metabolite biosynthetic process"/>
    <property type="evidence" value="ECO:0007669"/>
    <property type="project" value="TreeGrafter"/>
</dbReference>
<organism evidence="2">
    <name type="scientific">Mycobacterium xenopi 4042</name>
    <dbReference type="NCBI Taxonomy" id="1299334"/>
    <lineage>
        <taxon>Bacteria</taxon>
        <taxon>Bacillati</taxon>
        <taxon>Actinomycetota</taxon>
        <taxon>Actinomycetes</taxon>
        <taxon>Mycobacteriales</taxon>
        <taxon>Mycobacteriaceae</taxon>
        <taxon>Mycobacterium</taxon>
    </lineage>
</organism>
<dbReference type="InterPro" id="IPR000873">
    <property type="entry name" value="AMP-dep_synth/lig_dom"/>
</dbReference>
<dbReference type="SUPFAM" id="SSF56801">
    <property type="entry name" value="Acetyl-CoA synthetase-like"/>
    <property type="match status" value="1"/>
</dbReference>
<dbReference type="GO" id="GO:0043041">
    <property type="term" value="P:amino acid activation for nonribosomal peptide biosynthetic process"/>
    <property type="evidence" value="ECO:0007669"/>
    <property type="project" value="TreeGrafter"/>
</dbReference>
<evidence type="ECO:0000259" key="1">
    <source>
        <dbReference type="Pfam" id="PF00501"/>
    </source>
</evidence>
<comment type="caution">
    <text evidence="2">The sequence shown here is derived from an EMBL/GenBank/DDBJ whole genome shotgun (WGS) entry which is preliminary data.</text>
</comment>
<feature type="domain" description="AMP-dependent synthetase/ligase" evidence="1">
    <location>
        <begin position="3"/>
        <end position="55"/>
    </location>
</feature>
<sequence length="104" mass="10307">MVFAEQVARSPEAVAVTAVGGSMTYRELDAAANRLAHLLTGLGVGAGQRVGCCCPVGRGDCGDRGRPEDGGGVCADGSGAPAGAVEVFARGCRAGRRGHHRGAG</sequence>
<dbReference type="InterPro" id="IPR042099">
    <property type="entry name" value="ANL_N_sf"/>
</dbReference>
<dbReference type="GO" id="GO:0005829">
    <property type="term" value="C:cytosol"/>
    <property type="evidence" value="ECO:0007669"/>
    <property type="project" value="TreeGrafter"/>
</dbReference>
<dbReference type="GO" id="GO:0031177">
    <property type="term" value="F:phosphopantetheine binding"/>
    <property type="evidence" value="ECO:0007669"/>
    <property type="project" value="TreeGrafter"/>
</dbReference>
<dbReference type="Gene3D" id="3.40.50.12780">
    <property type="entry name" value="N-terminal domain of ligase-like"/>
    <property type="match status" value="1"/>
</dbReference>
<evidence type="ECO:0000313" key="2">
    <source>
        <dbReference type="EMBL" id="EUA76208.1"/>
    </source>
</evidence>
<dbReference type="Pfam" id="PF00501">
    <property type="entry name" value="AMP-binding"/>
    <property type="match status" value="1"/>
</dbReference>
<dbReference type="AlphaFoldDB" id="X8E8B6"/>
<gene>
    <name evidence="2" type="ORF">I553_9167</name>
</gene>
<dbReference type="PANTHER" id="PTHR45527">
    <property type="entry name" value="NONRIBOSOMAL PEPTIDE SYNTHETASE"/>
    <property type="match status" value="1"/>
</dbReference>
<name>X8E8B6_MYCXE</name>
<protein>
    <submittedName>
        <fullName evidence="2">AMP-binding enzyme family protein</fullName>
    </submittedName>
</protein>
<proteinExistence type="predicted"/>
<reference evidence="2" key="1">
    <citation type="submission" date="2014-01" db="EMBL/GenBank/DDBJ databases">
        <authorList>
            <person name="Brown-Elliot B."/>
            <person name="Wallace R."/>
            <person name="Lenaerts A."/>
            <person name="Ordway D."/>
            <person name="DeGroote M.A."/>
            <person name="Parker T."/>
            <person name="Sizemore C."/>
            <person name="Tallon L.J."/>
            <person name="Sadzewicz L.K."/>
            <person name="Sengamalay N."/>
            <person name="Fraser C.M."/>
            <person name="Hine E."/>
            <person name="Shefchek K.A."/>
            <person name="Das S.P."/>
            <person name="Tettelin H."/>
        </authorList>
    </citation>
    <scope>NUCLEOTIDE SEQUENCE [LARGE SCALE GENOMIC DNA]</scope>
    <source>
        <strain evidence="2">4042</strain>
    </source>
</reference>
<dbReference type="EMBL" id="JAOB01000008">
    <property type="protein sequence ID" value="EUA76208.1"/>
    <property type="molecule type" value="Genomic_DNA"/>
</dbReference>
<accession>X8E8B6</accession>
<dbReference type="PANTHER" id="PTHR45527:SF1">
    <property type="entry name" value="FATTY ACID SYNTHASE"/>
    <property type="match status" value="1"/>
</dbReference>